<accession>A0A2Z7B6V8</accession>
<proteinExistence type="predicted"/>
<name>A0A2Z7B6V8_9LAMI</name>
<keyword evidence="3" id="KW-1185">Reference proteome</keyword>
<gene>
    <name evidence="2" type="ORF">F511_08389</name>
</gene>
<sequence length="815" mass="89739">MASSLIANALQVNFDSVLGISDNDGMVKMFGALESTGLHGFLGCPSVLYEKELEQFFDTALVKNNEILWVIHGKVVVITEERFAGVFELPTEGLTDLSEVPKNLVFDARTIHFELKVNWSKLLFDILKEMTDRSSKRAKGYAAQICVLLKGDPAVTLEEVKTFPPLKILSAKTVSTYVATSNTIDARSESDEPEVAKVAVVKRKSVSKKRSASTANKDTDEVLAETAHMETNVVEPDVAEEVEMGTDLTEPVPFVPYPLKPRTLFSRELSGDLPSFPVVVLLVRGRAAIPHSHLPAGIVVTMRRVVNYHSSWARQQQVELFDASGNLGSTAGRGFNPAGGAPGGKEIDPMPVEDVGQIPSYEESLSIDDLLKRIPGDMMLPSVTTAEPKQAIKLEWTRSCCATLFEGANFYRGFYIPRNHKTIFYTSWVRNFRFIKGYWLVEDGYDRCVSGCAAPVLNSRSSCLNGFSLVPVGPVLGDRSIPRRIVDNISYRIQIVDSISFASTDLALVPVGPVLGDRSIPRRIVDNISYRIQIVDSISFASTDLGIADPVEQVDADLSTDPVFADPIVQVDADSVFANQVVQMEEYQRPDPTASENFSHRIPDIPLKSPGQSNSADSRMLFTATDIPLNDEILVDQLVLPATALPVPDLAESLAQLRTFVSQLSIKQMRTTSSIGDLRNELLAKIDNIEKAAVEARTQQDHVFRDLIKSVKQEAVQDQQAALSQDLMEFRVQEQENYNNLTSQLLELVDYINRGCDAKKGESGSSRGPQHPPDDRDKSRPGGGGGGRSEPVNRRGSGSQSGRRRRGFRYWFGGE</sequence>
<evidence type="ECO:0000256" key="1">
    <source>
        <dbReference type="SAM" id="MobiDB-lite"/>
    </source>
</evidence>
<dbReference type="AlphaFoldDB" id="A0A2Z7B6V8"/>
<dbReference type="EMBL" id="KV009361">
    <property type="protein sequence ID" value="KZV29678.1"/>
    <property type="molecule type" value="Genomic_DNA"/>
</dbReference>
<evidence type="ECO:0000313" key="3">
    <source>
        <dbReference type="Proteomes" id="UP000250235"/>
    </source>
</evidence>
<protein>
    <submittedName>
        <fullName evidence="2">Kinetochore protein</fullName>
    </submittedName>
</protein>
<reference evidence="2 3" key="1">
    <citation type="journal article" date="2015" name="Proc. Natl. Acad. Sci. U.S.A.">
        <title>The resurrection genome of Boea hygrometrica: A blueprint for survival of dehydration.</title>
        <authorList>
            <person name="Xiao L."/>
            <person name="Yang G."/>
            <person name="Zhang L."/>
            <person name="Yang X."/>
            <person name="Zhao S."/>
            <person name="Ji Z."/>
            <person name="Zhou Q."/>
            <person name="Hu M."/>
            <person name="Wang Y."/>
            <person name="Chen M."/>
            <person name="Xu Y."/>
            <person name="Jin H."/>
            <person name="Xiao X."/>
            <person name="Hu G."/>
            <person name="Bao F."/>
            <person name="Hu Y."/>
            <person name="Wan P."/>
            <person name="Li L."/>
            <person name="Deng X."/>
            <person name="Kuang T."/>
            <person name="Xiang C."/>
            <person name="Zhu J.K."/>
            <person name="Oliver M.J."/>
            <person name="He Y."/>
        </authorList>
    </citation>
    <scope>NUCLEOTIDE SEQUENCE [LARGE SCALE GENOMIC DNA]</scope>
    <source>
        <strain evidence="3">cv. XS01</strain>
    </source>
</reference>
<evidence type="ECO:0000313" key="2">
    <source>
        <dbReference type="EMBL" id="KZV29678.1"/>
    </source>
</evidence>
<organism evidence="2 3">
    <name type="scientific">Dorcoceras hygrometricum</name>
    <dbReference type="NCBI Taxonomy" id="472368"/>
    <lineage>
        <taxon>Eukaryota</taxon>
        <taxon>Viridiplantae</taxon>
        <taxon>Streptophyta</taxon>
        <taxon>Embryophyta</taxon>
        <taxon>Tracheophyta</taxon>
        <taxon>Spermatophyta</taxon>
        <taxon>Magnoliopsida</taxon>
        <taxon>eudicotyledons</taxon>
        <taxon>Gunneridae</taxon>
        <taxon>Pentapetalae</taxon>
        <taxon>asterids</taxon>
        <taxon>lamiids</taxon>
        <taxon>Lamiales</taxon>
        <taxon>Gesneriaceae</taxon>
        <taxon>Didymocarpoideae</taxon>
        <taxon>Trichosporeae</taxon>
        <taxon>Loxocarpinae</taxon>
        <taxon>Dorcoceras</taxon>
    </lineage>
</organism>
<dbReference type="Proteomes" id="UP000250235">
    <property type="component" value="Unassembled WGS sequence"/>
</dbReference>
<feature type="region of interest" description="Disordered" evidence="1">
    <location>
        <begin position="759"/>
        <end position="815"/>
    </location>
</feature>
<feature type="region of interest" description="Disordered" evidence="1">
    <location>
        <begin position="588"/>
        <end position="614"/>
    </location>
</feature>